<gene>
    <name evidence="1" type="ORF">METZ01_LOCUS222809</name>
</gene>
<dbReference type="EMBL" id="UINC01053442">
    <property type="protein sequence ID" value="SVB69955.1"/>
    <property type="molecule type" value="Genomic_DNA"/>
</dbReference>
<reference evidence="1" key="1">
    <citation type="submission" date="2018-05" db="EMBL/GenBank/DDBJ databases">
        <authorList>
            <person name="Lanie J.A."/>
            <person name="Ng W.-L."/>
            <person name="Kazmierczak K.M."/>
            <person name="Andrzejewski T.M."/>
            <person name="Davidsen T.M."/>
            <person name="Wayne K.J."/>
            <person name="Tettelin H."/>
            <person name="Glass J.I."/>
            <person name="Rusch D."/>
            <person name="Podicherti R."/>
            <person name="Tsui H.-C.T."/>
            <person name="Winkler M.E."/>
        </authorList>
    </citation>
    <scope>NUCLEOTIDE SEQUENCE</scope>
</reference>
<sequence length="33" mass="4013">MSTWGPRRLVRPMLFKTVFLLPDLRLWLPATYH</sequence>
<protein>
    <submittedName>
        <fullName evidence="1">Uncharacterized protein</fullName>
    </submittedName>
</protein>
<name>A0A382G5A7_9ZZZZ</name>
<organism evidence="1">
    <name type="scientific">marine metagenome</name>
    <dbReference type="NCBI Taxonomy" id="408172"/>
    <lineage>
        <taxon>unclassified sequences</taxon>
        <taxon>metagenomes</taxon>
        <taxon>ecological metagenomes</taxon>
    </lineage>
</organism>
<proteinExistence type="predicted"/>
<dbReference type="AlphaFoldDB" id="A0A382G5A7"/>
<evidence type="ECO:0000313" key="1">
    <source>
        <dbReference type="EMBL" id="SVB69955.1"/>
    </source>
</evidence>
<accession>A0A382G5A7</accession>